<evidence type="ECO:0000313" key="5">
    <source>
        <dbReference type="Proteomes" id="UP000294933"/>
    </source>
</evidence>
<comment type="similarity">
    <text evidence="1">Belongs to the peptidase S33 family.</text>
</comment>
<dbReference type="PANTHER" id="PTHR43433">
    <property type="entry name" value="HYDROLASE, ALPHA/BETA FOLD FAMILY PROTEIN"/>
    <property type="match status" value="1"/>
</dbReference>
<evidence type="ECO:0000259" key="3">
    <source>
        <dbReference type="Pfam" id="PF00561"/>
    </source>
</evidence>
<dbReference type="PRINTS" id="PR00793">
    <property type="entry name" value="PROAMNOPTASE"/>
</dbReference>
<dbReference type="Proteomes" id="UP000294933">
    <property type="component" value="Unassembled WGS sequence"/>
</dbReference>
<dbReference type="InterPro" id="IPR050471">
    <property type="entry name" value="AB_hydrolase"/>
</dbReference>
<dbReference type="Gene3D" id="3.40.50.1820">
    <property type="entry name" value="alpha/beta hydrolase"/>
    <property type="match status" value="1"/>
</dbReference>
<dbReference type="NCBIfam" id="TIGR01250">
    <property type="entry name" value="pro_imino_pep_2"/>
    <property type="match status" value="1"/>
</dbReference>
<feature type="non-terminal residue" evidence="4">
    <location>
        <position position="303"/>
    </location>
</feature>
<dbReference type="PIRSF" id="PIRSF005539">
    <property type="entry name" value="Pept_S33_TRI_F1"/>
    <property type="match status" value="1"/>
</dbReference>
<evidence type="ECO:0000256" key="1">
    <source>
        <dbReference type="ARBA" id="ARBA00010088"/>
    </source>
</evidence>
<dbReference type="OrthoDB" id="190201at2759"/>
<reference evidence="4 5" key="1">
    <citation type="submission" date="2018-06" db="EMBL/GenBank/DDBJ databases">
        <title>A transcriptomic atlas of mushroom development highlights an independent origin of complex multicellularity.</title>
        <authorList>
            <consortium name="DOE Joint Genome Institute"/>
            <person name="Krizsan K."/>
            <person name="Almasi E."/>
            <person name="Merenyi Z."/>
            <person name="Sahu N."/>
            <person name="Viragh M."/>
            <person name="Koszo T."/>
            <person name="Mondo S."/>
            <person name="Kiss B."/>
            <person name="Balint B."/>
            <person name="Kues U."/>
            <person name="Barry K."/>
            <person name="Hegedus J.C."/>
            <person name="Henrissat B."/>
            <person name="Johnson J."/>
            <person name="Lipzen A."/>
            <person name="Ohm R."/>
            <person name="Nagy I."/>
            <person name="Pangilinan J."/>
            <person name="Yan J."/>
            <person name="Xiong Y."/>
            <person name="Grigoriev I.V."/>
            <person name="Hibbett D.S."/>
            <person name="Nagy L.G."/>
        </authorList>
    </citation>
    <scope>NUCLEOTIDE SEQUENCE [LARGE SCALE GENOMIC DNA]</scope>
    <source>
        <strain evidence="4 5">SZMC22713</strain>
    </source>
</reference>
<dbReference type="PANTHER" id="PTHR43433:SF5">
    <property type="entry name" value="AB HYDROLASE-1 DOMAIN-CONTAINING PROTEIN"/>
    <property type="match status" value="1"/>
</dbReference>
<dbReference type="STRING" id="50990.A0A4Y7PNJ2"/>
<name>A0A4Y7PNJ2_9AGAM</name>
<keyword evidence="2" id="KW-0378">Hydrolase</keyword>
<keyword evidence="5" id="KW-1185">Reference proteome</keyword>
<evidence type="ECO:0000256" key="2">
    <source>
        <dbReference type="ARBA" id="ARBA00022801"/>
    </source>
</evidence>
<feature type="non-terminal residue" evidence="4">
    <location>
        <position position="1"/>
    </location>
</feature>
<organism evidence="4 5">
    <name type="scientific">Rickenella mellea</name>
    <dbReference type="NCBI Taxonomy" id="50990"/>
    <lineage>
        <taxon>Eukaryota</taxon>
        <taxon>Fungi</taxon>
        <taxon>Dikarya</taxon>
        <taxon>Basidiomycota</taxon>
        <taxon>Agaricomycotina</taxon>
        <taxon>Agaricomycetes</taxon>
        <taxon>Hymenochaetales</taxon>
        <taxon>Rickenellaceae</taxon>
        <taxon>Rickenella</taxon>
    </lineage>
</organism>
<dbReference type="InterPro" id="IPR029058">
    <property type="entry name" value="AB_hydrolase_fold"/>
</dbReference>
<accession>A0A4Y7PNJ2</accession>
<dbReference type="InterPro" id="IPR002410">
    <property type="entry name" value="Peptidase_S33"/>
</dbReference>
<sequence>VSEGTIDFKVGDESYKTWYKTFGDLKSPRTPLVVVHGGPGTAHYYLLPLADLASGPSAIPIIFYDQIGIGSSTHLRDKSPDFWTPKLFMDELENLLQHFGFGEGEGKREFDLFGHSWGGMMGSQFVATRQPKGLRRFVISNAPASMELWEKSCNELLDAMPDEVPNILRKHEEAGTMGDKEYTDTLNTYMARHVIRMPPPDGMLKTLGAMADDPTVLHATYGPKQFTIVGSLKTWSIISELHKIMVPTLLLNGRFDEANDACVTPFFNRIPKIKWYQFTESSHMPQWEERDHFMKIVREFLSS</sequence>
<dbReference type="VEuPathDB" id="FungiDB:BD410DRAFT_696636"/>
<dbReference type="GO" id="GO:0006508">
    <property type="term" value="P:proteolysis"/>
    <property type="evidence" value="ECO:0007669"/>
    <property type="project" value="InterPro"/>
</dbReference>
<dbReference type="AlphaFoldDB" id="A0A4Y7PNJ2"/>
<dbReference type="EMBL" id="ML170235">
    <property type="protein sequence ID" value="TDL16775.1"/>
    <property type="molecule type" value="Genomic_DNA"/>
</dbReference>
<gene>
    <name evidence="4" type="ORF">BD410DRAFT_696636</name>
</gene>
<dbReference type="InterPro" id="IPR005945">
    <property type="entry name" value="Pro_imino_pep"/>
</dbReference>
<evidence type="ECO:0000313" key="4">
    <source>
        <dbReference type="EMBL" id="TDL16775.1"/>
    </source>
</evidence>
<protein>
    <submittedName>
        <fullName evidence="4">Proline iminopeptidase protein</fullName>
    </submittedName>
</protein>
<proteinExistence type="inferred from homology"/>
<dbReference type="GO" id="GO:0008233">
    <property type="term" value="F:peptidase activity"/>
    <property type="evidence" value="ECO:0007669"/>
    <property type="project" value="InterPro"/>
</dbReference>
<dbReference type="InterPro" id="IPR000073">
    <property type="entry name" value="AB_hydrolase_1"/>
</dbReference>
<dbReference type="Pfam" id="PF00561">
    <property type="entry name" value="Abhydrolase_1"/>
    <property type="match status" value="1"/>
</dbReference>
<feature type="domain" description="AB hydrolase-1" evidence="3">
    <location>
        <begin position="31"/>
        <end position="289"/>
    </location>
</feature>
<dbReference type="SUPFAM" id="SSF53474">
    <property type="entry name" value="alpha/beta-Hydrolases"/>
    <property type="match status" value="1"/>
</dbReference>